<comment type="caution">
    <text evidence="3">The sequence shown here is derived from an EMBL/GenBank/DDBJ whole genome shotgun (WGS) entry which is preliminary data.</text>
</comment>
<evidence type="ECO:0000313" key="4">
    <source>
        <dbReference type="Proteomes" id="UP000548476"/>
    </source>
</evidence>
<dbReference type="AlphaFoldDB" id="A0A841FMK9"/>
<dbReference type="EMBL" id="JACHGT010000008">
    <property type="protein sequence ID" value="MBB6036143.1"/>
    <property type="molecule type" value="Genomic_DNA"/>
</dbReference>
<reference evidence="3 4" key="1">
    <citation type="submission" date="2020-08" db="EMBL/GenBank/DDBJ databases">
        <title>Genomic Encyclopedia of Type Strains, Phase IV (KMG-IV): sequencing the most valuable type-strain genomes for metagenomic binning, comparative biology and taxonomic classification.</title>
        <authorList>
            <person name="Goeker M."/>
        </authorList>
    </citation>
    <scope>NUCLEOTIDE SEQUENCE [LARGE SCALE GENOMIC DNA]</scope>
    <source>
        <strain evidence="3 4">YIM 65646</strain>
    </source>
</reference>
<accession>A0A841FMK9</accession>
<organism evidence="3 4">
    <name type="scientific">Phytomonospora endophytica</name>
    <dbReference type="NCBI Taxonomy" id="714109"/>
    <lineage>
        <taxon>Bacteria</taxon>
        <taxon>Bacillati</taxon>
        <taxon>Actinomycetota</taxon>
        <taxon>Actinomycetes</taxon>
        <taxon>Micromonosporales</taxon>
        <taxon>Micromonosporaceae</taxon>
        <taxon>Phytomonospora</taxon>
    </lineage>
</organism>
<sequence length="133" mass="15151">MTGATGKTRNVFLVWFVWPLITLGIYHFVWWYKINREARDFDARIHVTPGVSLLAVLIGWIIIVPPFVSVFNTGRRIGRMQRAAGIEASCNPWIGFLLTFVFSLHSLYYQMELNKIWAKYGDPAEGTTVSLAA</sequence>
<feature type="transmembrane region" description="Helical" evidence="1">
    <location>
        <begin position="93"/>
        <end position="111"/>
    </location>
</feature>
<dbReference type="InterPro" id="IPR025328">
    <property type="entry name" value="DUF4234"/>
</dbReference>
<dbReference type="Proteomes" id="UP000548476">
    <property type="component" value="Unassembled WGS sequence"/>
</dbReference>
<feature type="transmembrane region" description="Helical" evidence="1">
    <location>
        <begin position="52"/>
        <end position="72"/>
    </location>
</feature>
<dbReference type="RefSeq" id="WP_184788980.1">
    <property type="nucleotide sequence ID" value="NZ_BONT01000046.1"/>
</dbReference>
<gene>
    <name evidence="3" type="ORF">HNR73_004011</name>
</gene>
<feature type="domain" description="DUF4234" evidence="2">
    <location>
        <begin position="12"/>
        <end position="78"/>
    </location>
</feature>
<evidence type="ECO:0000256" key="1">
    <source>
        <dbReference type="SAM" id="Phobius"/>
    </source>
</evidence>
<name>A0A841FMK9_9ACTN</name>
<evidence type="ECO:0000313" key="3">
    <source>
        <dbReference type="EMBL" id="MBB6036143.1"/>
    </source>
</evidence>
<keyword evidence="1" id="KW-0812">Transmembrane</keyword>
<keyword evidence="1" id="KW-0472">Membrane</keyword>
<dbReference type="Pfam" id="PF14018">
    <property type="entry name" value="DUF4234"/>
    <property type="match status" value="1"/>
</dbReference>
<keyword evidence="4" id="KW-1185">Reference proteome</keyword>
<feature type="transmembrane region" description="Helical" evidence="1">
    <location>
        <begin position="12"/>
        <end position="32"/>
    </location>
</feature>
<proteinExistence type="predicted"/>
<keyword evidence="1" id="KW-1133">Transmembrane helix</keyword>
<protein>
    <submittedName>
        <fullName evidence="3">Putative membrane protein</fullName>
    </submittedName>
</protein>
<evidence type="ECO:0000259" key="2">
    <source>
        <dbReference type="Pfam" id="PF14018"/>
    </source>
</evidence>